<organism evidence="2 3">
    <name type="scientific">Tetrapyrgos nigripes</name>
    <dbReference type="NCBI Taxonomy" id="182062"/>
    <lineage>
        <taxon>Eukaryota</taxon>
        <taxon>Fungi</taxon>
        <taxon>Dikarya</taxon>
        <taxon>Basidiomycota</taxon>
        <taxon>Agaricomycotina</taxon>
        <taxon>Agaricomycetes</taxon>
        <taxon>Agaricomycetidae</taxon>
        <taxon>Agaricales</taxon>
        <taxon>Marasmiineae</taxon>
        <taxon>Marasmiaceae</taxon>
        <taxon>Tetrapyrgos</taxon>
    </lineage>
</organism>
<evidence type="ECO:0000313" key="3">
    <source>
        <dbReference type="Proteomes" id="UP000559256"/>
    </source>
</evidence>
<dbReference type="EMBL" id="JAACJM010000028">
    <property type="protein sequence ID" value="KAF5365217.1"/>
    <property type="molecule type" value="Genomic_DNA"/>
</dbReference>
<accession>A0A8H5GHT9</accession>
<sequence>MLFNKLTFAILPLFLAGNQAQHVTNAARAADFFPVSAVGAATGLVNGNGDTRIYYQSLDGGITQLCVSNAFATGGVTECNSTVVPAEEVLYGTPIAGTVVTAPNGAFNELHVFYLSPDHILSEWRWSSTVGARFGDACPGCVTHSGFQAVPGSQLLSFLSSSPEALVAQNVTNAARASNFFPVNIVGDAAAVANENRGTRNYYQPPGGGINQICTNEA</sequence>
<dbReference type="OrthoDB" id="407298at2759"/>
<comment type="caution">
    <text evidence="2">The sequence shown here is derived from an EMBL/GenBank/DDBJ whole genome shotgun (WGS) entry which is preliminary data.</text>
</comment>
<evidence type="ECO:0000313" key="2">
    <source>
        <dbReference type="EMBL" id="KAF5365217.1"/>
    </source>
</evidence>
<name>A0A8H5GHT9_9AGAR</name>
<protein>
    <submittedName>
        <fullName evidence="2">Uncharacterized protein</fullName>
    </submittedName>
</protein>
<gene>
    <name evidence="2" type="ORF">D9758_005443</name>
</gene>
<keyword evidence="3" id="KW-1185">Reference proteome</keyword>
<feature type="signal peptide" evidence="1">
    <location>
        <begin position="1"/>
        <end position="20"/>
    </location>
</feature>
<dbReference type="AlphaFoldDB" id="A0A8H5GHT9"/>
<reference evidence="2 3" key="1">
    <citation type="journal article" date="2020" name="ISME J.">
        <title>Uncovering the hidden diversity of litter-decomposition mechanisms in mushroom-forming fungi.</title>
        <authorList>
            <person name="Floudas D."/>
            <person name="Bentzer J."/>
            <person name="Ahren D."/>
            <person name="Johansson T."/>
            <person name="Persson P."/>
            <person name="Tunlid A."/>
        </authorList>
    </citation>
    <scope>NUCLEOTIDE SEQUENCE [LARGE SCALE GENOMIC DNA]</scope>
    <source>
        <strain evidence="2 3">CBS 291.85</strain>
    </source>
</reference>
<keyword evidence="1" id="KW-0732">Signal</keyword>
<dbReference type="Proteomes" id="UP000559256">
    <property type="component" value="Unassembled WGS sequence"/>
</dbReference>
<feature type="chain" id="PRO_5034171187" evidence="1">
    <location>
        <begin position="21"/>
        <end position="218"/>
    </location>
</feature>
<proteinExistence type="predicted"/>
<dbReference type="Gene3D" id="2.120.10.70">
    <property type="entry name" value="Fucose-specific lectin"/>
    <property type="match status" value="1"/>
</dbReference>
<evidence type="ECO:0000256" key="1">
    <source>
        <dbReference type="SAM" id="SignalP"/>
    </source>
</evidence>